<protein>
    <submittedName>
        <fullName evidence="2">Uncharacterized protein</fullName>
    </submittedName>
</protein>
<keyword evidence="1" id="KW-1133">Transmembrane helix</keyword>
<feature type="transmembrane region" description="Helical" evidence="1">
    <location>
        <begin position="131"/>
        <end position="152"/>
    </location>
</feature>
<dbReference type="KEGG" id="fya:KMW28_03630"/>
<proteinExistence type="predicted"/>
<dbReference type="Proteomes" id="UP000678679">
    <property type="component" value="Chromosome 1"/>
</dbReference>
<dbReference type="AlphaFoldDB" id="A0AAX1N538"/>
<dbReference type="EMBL" id="CP076132">
    <property type="protein sequence ID" value="QWG02679.1"/>
    <property type="molecule type" value="Genomic_DNA"/>
</dbReference>
<gene>
    <name evidence="2" type="ORF">KMW28_03630</name>
</gene>
<keyword evidence="3" id="KW-1185">Reference proteome</keyword>
<name>A0AAX1N538_9BACT</name>
<evidence type="ECO:0000313" key="3">
    <source>
        <dbReference type="Proteomes" id="UP000678679"/>
    </source>
</evidence>
<keyword evidence="1" id="KW-0812">Transmembrane</keyword>
<dbReference type="RefSeq" id="WP_169666513.1">
    <property type="nucleotide sequence ID" value="NZ_CP076132.1"/>
</dbReference>
<evidence type="ECO:0000313" key="2">
    <source>
        <dbReference type="EMBL" id="QWG02679.1"/>
    </source>
</evidence>
<sequence>MMNKLQLAKYSATIIGLLLAIPGMLSLFSIELDYLFKMGIISLLPIALPMEYVGSYIGNNYTFTSFLVLVVVSTIFSVSTFLLFHRLNTKKKPISHWKVIIFYLAQYFVIHPLVIYTWVFFNSKNAGDGQFIFGILEIYPISSLIYLGYGFMMDHMKNKFRNIAKVKAV</sequence>
<evidence type="ECO:0000256" key="1">
    <source>
        <dbReference type="SAM" id="Phobius"/>
    </source>
</evidence>
<reference evidence="2 3" key="1">
    <citation type="submission" date="2021-05" db="EMBL/GenBank/DDBJ databases">
        <title>Comparative genomic studies on the polysaccharide-degrading batcterial strains of the Flammeovirga genus.</title>
        <authorList>
            <person name="Zewei F."/>
            <person name="Zheng Z."/>
            <person name="Yu L."/>
            <person name="Ruyue G."/>
            <person name="Yanhong M."/>
            <person name="Yuanyuan C."/>
            <person name="Jingyan G."/>
            <person name="Wenjun H."/>
        </authorList>
    </citation>
    <scope>NUCLEOTIDE SEQUENCE [LARGE SCALE GENOMIC DNA]</scope>
    <source>
        <strain evidence="2 3">NBRC:100898</strain>
    </source>
</reference>
<feature type="transmembrane region" description="Helical" evidence="1">
    <location>
        <begin position="12"/>
        <end position="32"/>
    </location>
</feature>
<accession>A0AAX1N538</accession>
<feature type="transmembrane region" description="Helical" evidence="1">
    <location>
        <begin position="63"/>
        <end position="84"/>
    </location>
</feature>
<keyword evidence="1" id="KW-0472">Membrane</keyword>
<organism evidence="2 3">
    <name type="scientific">Flammeovirga yaeyamensis</name>
    <dbReference type="NCBI Taxonomy" id="367791"/>
    <lineage>
        <taxon>Bacteria</taxon>
        <taxon>Pseudomonadati</taxon>
        <taxon>Bacteroidota</taxon>
        <taxon>Cytophagia</taxon>
        <taxon>Cytophagales</taxon>
        <taxon>Flammeovirgaceae</taxon>
        <taxon>Flammeovirga</taxon>
    </lineage>
</organism>
<feature type="transmembrane region" description="Helical" evidence="1">
    <location>
        <begin position="96"/>
        <end position="119"/>
    </location>
</feature>